<dbReference type="Pfam" id="PF01590">
    <property type="entry name" value="GAF"/>
    <property type="match status" value="1"/>
</dbReference>
<dbReference type="NCBIfam" id="TIGR00254">
    <property type="entry name" value="GGDEF"/>
    <property type="match status" value="1"/>
</dbReference>
<dbReference type="CDD" id="cd01949">
    <property type="entry name" value="GGDEF"/>
    <property type="match status" value="1"/>
</dbReference>
<feature type="domain" description="PAS" evidence="2">
    <location>
        <begin position="132"/>
        <end position="206"/>
    </location>
</feature>
<dbReference type="SUPFAM" id="SSF55785">
    <property type="entry name" value="PYP-like sensor domain (PAS domain)"/>
    <property type="match status" value="1"/>
</dbReference>
<evidence type="ECO:0000259" key="2">
    <source>
        <dbReference type="PROSITE" id="PS50112"/>
    </source>
</evidence>
<protein>
    <recommendedName>
        <fullName evidence="6">Diguanylate cyclase</fullName>
    </recommendedName>
</protein>
<dbReference type="Pfam" id="PF00990">
    <property type="entry name" value="GGDEF"/>
    <property type="match status" value="1"/>
</dbReference>
<accession>A0AAU9EAL2</accession>
<dbReference type="Gene3D" id="3.30.450.20">
    <property type="entry name" value="PAS domain"/>
    <property type="match status" value="1"/>
</dbReference>
<dbReference type="PANTHER" id="PTHR44757:SF2">
    <property type="entry name" value="BIOFILM ARCHITECTURE MAINTENANCE PROTEIN MBAA"/>
    <property type="match status" value="1"/>
</dbReference>
<organism evidence="4 5">
    <name type="scientific">Helicovermis profundi</name>
    <dbReference type="NCBI Taxonomy" id="3065157"/>
    <lineage>
        <taxon>Bacteria</taxon>
        <taxon>Bacillati</taxon>
        <taxon>Bacillota</taxon>
        <taxon>Clostridia</taxon>
        <taxon>Helicovermis</taxon>
    </lineage>
</organism>
<dbReference type="AlphaFoldDB" id="A0AAU9EAL2"/>
<feature type="domain" description="GGDEF" evidence="3">
    <location>
        <begin position="459"/>
        <end position="588"/>
    </location>
</feature>
<dbReference type="NCBIfam" id="TIGR00229">
    <property type="entry name" value="sensory_box"/>
    <property type="match status" value="1"/>
</dbReference>
<proteinExistence type="predicted"/>
<dbReference type="CDD" id="cd00130">
    <property type="entry name" value="PAS"/>
    <property type="match status" value="1"/>
</dbReference>
<sequence length="588" mass="68913">MKKYDLIIELLKLNSIGLVIIYPHRNEIVLSDEIKKIINVTNEFKNKSNNLDELLNKVVFIEDRTLINSFFTTLNKFKKIKDFEFRVMIDKSNYKWVKCSAILDTEKEEEIIYIFLEEITSMKNQQMIIAKHMNFLQSIIDAFPYPVFYKNSSSVYKLVNQSFIDLFKSSKEDILGKSTTQLYGEELSEFYLQKDEELINSSNLQRYEKTVTLPNNDKRDLLITKNIVKDEINSFKGIIGTVLDITEKNIAFKNNKRIVLLLESMIEISFAILNTTDLKTLMDLLLEKSLSSIKKTQIGSVFIVNENNILKCFTSKGYKLNEIEKLNLEYKNTFYYKETKGKTKKSIILNDLKKYGDNTMLLPTINIPIKSALTTSIYFNNKFYGIISIDSTEKNVFDHYDVELMEFISIQIENALKMFNLYKETNYLSQYDRLTDIYNRSYFETLYLEFFNKAVIDKAMFCASIIDINGLKKINDTYGHLAGDKLINTFARKLKKMTKKTDIFARLGGDEFVWISSTLRKIEMEVAMENLLVYFTSNFIQYEDTKFSCSFSYGISEYPLDSHDKSEILKIADNRMYSFKDHYKDIYN</sequence>
<dbReference type="InterPro" id="IPR043128">
    <property type="entry name" value="Rev_trsase/Diguanyl_cyclase"/>
</dbReference>
<dbReference type="InterPro" id="IPR029787">
    <property type="entry name" value="Nucleotide_cyclase"/>
</dbReference>
<dbReference type="InterPro" id="IPR000160">
    <property type="entry name" value="GGDEF_dom"/>
</dbReference>
<dbReference type="InterPro" id="IPR035965">
    <property type="entry name" value="PAS-like_dom_sf"/>
</dbReference>
<dbReference type="InterPro" id="IPR000014">
    <property type="entry name" value="PAS"/>
</dbReference>
<dbReference type="EMBL" id="AP028654">
    <property type="protein sequence ID" value="BEP28917.1"/>
    <property type="molecule type" value="Genomic_DNA"/>
</dbReference>
<dbReference type="PROSITE" id="PS50887">
    <property type="entry name" value="GGDEF"/>
    <property type="match status" value="1"/>
</dbReference>
<dbReference type="InterPro" id="IPR029016">
    <property type="entry name" value="GAF-like_dom_sf"/>
</dbReference>
<dbReference type="KEGG" id="hprf:HLPR_12480"/>
<keyword evidence="1" id="KW-0175">Coiled coil</keyword>
<dbReference type="Gene3D" id="3.30.70.270">
    <property type="match status" value="1"/>
</dbReference>
<evidence type="ECO:0000259" key="3">
    <source>
        <dbReference type="PROSITE" id="PS50887"/>
    </source>
</evidence>
<dbReference type="SMART" id="SM00091">
    <property type="entry name" value="PAS"/>
    <property type="match status" value="1"/>
</dbReference>
<reference evidence="4 5" key="1">
    <citation type="submission" date="2023-08" db="EMBL/GenBank/DDBJ databases">
        <title>Helicovermis profunda gen. nov., sp. nov., a novel mesophilic, fermentative bacterium within the Bacillota from a deep-sea hydrothermal vent chimney.</title>
        <authorList>
            <person name="Miyazaki U."/>
            <person name="Mizutani D."/>
            <person name="Hashimoto Y."/>
            <person name="Tame A."/>
            <person name="Sawayama S."/>
            <person name="Miyazaki J."/>
            <person name="Takai K."/>
            <person name="Nakagawa S."/>
        </authorList>
    </citation>
    <scope>NUCLEOTIDE SEQUENCE [LARGE SCALE GENOMIC DNA]</scope>
    <source>
        <strain evidence="4 5">S502</strain>
    </source>
</reference>
<keyword evidence="5" id="KW-1185">Reference proteome</keyword>
<dbReference type="PROSITE" id="PS50112">
    <property type="entry name" value="PAS"/>
    <property type="match status" value="1"/>
</dbReference>
<dbReference type="RefSeq" id="WP_338537215.1">
    <property type="nucleotide sequence ID" value="NZ_AP028654.1"/>
</dbReference>
<dbReference type="PANTHER" id="PTHR44757">
    <property type="entry name" value="DIGUANYLATE CYCLASE DGCP"/>
    <property type="match status" value="1"/>
</dbReference>
<dbReference type="InterPro" id="IPR003018">
    <property type="entry name" value="GAF"/>
</dbReference>
<name>A0AAU9EAL2_9FIRM</name>
<dbReference type="Pfam" id="PF13426">
    <property type="entry name" value="PAS_9"/>
    <property type="match status" value="1"/>
</dbReference>
<feature type="coiled-coil region" evidence="1">
    <location>
        <begin position="37"/>
        <end position="64"/>
    </location>
</feature>
<evidence type="ECO:0000256" key="1">
    <source>
        <dbReference type="SAM" id="Coils"/>
    </source>
</evidence>
<dbReference type="SUPFAM" id="SSF55073">
    <property type="entry name" value="Nucleotide cyclase"/>
    <property type="match status" value="1"/>
</dbReference>
<dbReference type="Gene3D" id="3.30.450.40">
    <property type="match status" value="1"/>
</dbReference>
<gene>
    <name evidence="4" type="ORF">HLPR_12480</name>
</gene>
<evidence type="ECO:0000313" key="5">
    <source>
        <dbReference type="Proteomes" id="UP001321786"/>
    </source>
</evidence>
<dbReference type="Proteomes" id="UP001321786">
    <property type="component" value="Chromosome"/>
</dbReference>
<dbReference type="InterPro" id="IPR052155">
    <property type="entry name" value="Biofilm_reg_signaling"/>
</dbReference>
<evidence type="ECO:0008006" key="6">
    <source>
        <dbReference type="Google" id="ProtNLM"/>
    </source>
</evidence>
<dbReference type="SUPFAM" id="SSF55781">
    <property type="entry name" value="GAF domain-like"/>
    <property type="match status" value="1"/>
</dbReference>
<dbReference type="SMART" id="SM00267">
    <property type="entry name" value="GGDEF"/>
    <property type="match status" value="1"/>
</dbReference>
<evidence type="ECO:0000313" key="4">
    <source>
        <dbReference type="EMBL" id="BEP28917.1"/>
    </source>
</evidence>